<evidence type="ECO:0000313" key="3">
    <source>
        <dbReference type="EMBL" id="KAF2148430.1"/>
    </source>
</evidence>
<dbReference type="PROSITE" id="PS51186">
    <property type="entry name" value="GNAT"/>
    <property type="match status" value="1"/>
</dbReference>
<dbReference type="CDD" id="cd04301">
    <property type="entry name" value="NAT_SF"/>
    <property type="match status" value="1"/>
</dbReference>
<evidence type="ECO:0000259" key="2">
    <source>
        <dbReference type="PROSITE" id="PS51186"/>
    </source>
</evidence>
<dbReference type="Proteomes" id="UP000799439">
    <property type="component" value="Unassembled WGS sequence"/>
</dbReference>
<dbReference type="AlphaFoldDB" id="A0A9P4ITX1"/>
<dbReference type="InterPro" id="IPR016181">
    <property type="entry name" value="Acyl_CoA_acyltransferase"/>
</dbReference>
<dbReference type="Gene3D" id="3.40.630.30">
    <property type="match status" value="1"/>
</dbReference>
<evidence type="ECO:0000256" key="1">
    <source>
        <dbReference type="SAM" id="MobiDB-lite"/>
    </source>
</evidence>
<feature type="region of interest" description="Disordered" evidence="1">
    <location>
        <begin position="1"/>
        <end position="33"/>
    </location>
</feature>
<proteinExistence type="predicted"/>
<dbReference type="OrthoDB" id="329272at2759"/>
<organism evidence="3 4">
    <name type="scientific">Myriangium duriaei CBS 260.36</name>
    <dbReference type="NCBI Taxonomy" id="1168546"/>
    <lineage>
        <taxon>Eukaryota</taxon>
        <taxon>Fungi</taxon>
        <taxon>Dikarya</taxon>
        <taxon>Ascomycota</taxon>
        <taxon>Pezizomycotina</taxon>
        <taxon>Dothideomycetes</taxon>
        <taxon>Dothideomycetidae</taxon>
        <taxon>Myriangiales</taxon>
        <taxon>Myriangiaceae</taxon>
        <taxon>Myriangium</taxon>
    </lineage>
</organism>
<reference evidence="3" key="1">
    <citation type="journal article" date="2020" name="Stud. Mycol.">
        <title>101 Dothideomycetes genomes: a test case for predicting lifestyles and emergence of pathogens.</title>
        <authorList>
            <person name="Haridas S."/>
            <person name="Albert R."/>
            <person name="Binder M."/>
            <person name="Bloem J."/>
            <person name="Labutti K."/>
            <person name="Salamov A."/>
            <person name="Andreopoulos B."/>
            <person name="Baker S."/>
            <person name="Barry K."/>
            <person name="Bills G."/>
            <person name="Bluhm B."/>
            <person name="Cannon C."/>
            <person name="Castanera R."/>
            <person name="Culley D."/>
            <person name="Daum C."/>
            <person name="Ezra D."/>
            <person name="Gonzalez J."/>
            <person name="Henrissat B."/>
            <person name="Kuo A."/>
            <person name="Liang C."/>
            <person name="Lipzen A."/>
            <person name="Lutzoni F."/>
            <person name="Magnuson J."/>
            <person name="Mondo S."/>
            <person name="Nolan M."/>
            <person name="Ohm R."/>
            <person name="Pangilinan J."/>
            <person name="Park H.-J."/>
            <person name="Ramirez L."/>
            <person name="Alfaro M."/>
            <person name="Sun H."/>
            <person name="Tritt A."/>
            <person name="Yoshinaga Y."/>
            <person name="Zwiers L.-H."/>
            <person name="Turgeon B."/>
            <person name="Goodwin S."/>
            <person name="Spatafora J."/>
            <person name="Crous P."/>
            <person name="Grigoriev I."/>
        </authorList>
    </citation>
    <scope>NUCLEOTIDE SEQUENCE</scope>
    <source>
        <strain evidence="3">CBS 260.36</strain>
    </source>
</reference>
<accession>A0A9P4ITX1</accession>
<protein>
    <recommendedName>
        <fullName evidence="2">N-acetyltransferase domain-containing protein</fullName>
    </recommendedName>
</protein>
<dbReference type="EMBL" id="ML996093">
    <property type="protein sequence ID" value="KAF2148430.1"/>
    <property type="molecule type" value="Genomic_DNA"/>
</dbReference>
<comment type="caution">
    <text evidence="3">The sequence shown here is derived from an EMBL/GenBank/DDBJ whole genome shotgun (WGS) entry which is preliminary data.</text>
</comment>
<name>A0A9P4ITX1_9PEZI</name>
<dbReference type="InterPro" id="IPR000182">
    <property type="entry name" value="GNAT_dom"/>
</dbReference>
<dbReference type="SUPFAM" id="SSF55729">
    <property type="entry name" value="Acyl-CoA N-acyltransferases (Nat)"/>
    <property type="match status" value="1"/>
</dbReference>
<keyword evidence="4" id="KW-1185">Reference proteome</keyword>
<dbReference type="Pfam" id="PF00583">
    <property type="entry name" value="Acetyltransf_1"/>
    <property type="match status" value="1"/>
</dbReference>
<dbReference type="GO" id="GO:0016747">
    <property type="term" value="F:acyltransferase activity, transferring groups other than amino-acyl groups"/>
    <property type="evidence" value="ECO:0007669"/>
    <property type="project" value="InterPro"/>
</dbReference>
<sequence>MSSFISVQLPPGGVLKTYDPSKRHDDQPSADSFPETFLDAMSVREDVYVDEQKVPLEYELDAEDAQSIHWVAYASVSTSGAVNASDDRKGSGGKLAIGTVRLVLPPHVHDENGHNEGPNMDGVAEGEHAETLGCLRRGNEPYARMGRLAVLKPYRKMGLSSLLVNAALEYATNHPDEILPPVSPTEMEHRRLEATTSSGLDEHDEWDGLVLVHAQSAIEKLWRAWGFVRDQTMGEWNEEGIMHVGMWRRIPVVRRRASVIGSPN</sequence>
<gene>
    <name evidence="3" type="ORF">K461DRAFT_271930</name>
</gene>
<evidence type="ECO:0000313" key="4">
    <source>
        <dbReference type="Proteomes" id="UP000799439"/>
    </source>
</evidence>
<feature type="domain" description="N-acetyltransferase" evidence="2">
    <location>
        <begin position="52"/>
        <end position="251"/>
    </location>
</feature>